<evidence type="ECO:0000256" key="7">
    <source>
        <dbReference type="ARBA" id="ARBA00023136"/>
    </source>
</evidence>
<comment type="subcellular location">
    <subcellularLocation>
        <location evidence="1">Cell inner membrane</location>
        <topology evidence="1">Multi-pass membrane protein</topology>
    </subcellularLocation>
</comment>
<evidence type="ECO:0000256" key="4">
    <source>
        <dbReference type="ARBA" id="ARBA00022519"/>
    </source>
</evidence>
<feature type="transmembrane region" description="Helical" evidence="8">
    <location>
        <begin position="373"/>
        <end position="391"/>
    </location>
</feature>
<keyword evidence="3" id="KW-1003">Cell membrane</keyword>
<accession>A0A662Z8B6</accession>
<evidence type="ECO:0000256" key="1">
    <source>
        <dbReference type="ARBA" id="ARBA00004429"/>
    </source>
</evidence>
<reference evidence="9 10" key="1">
    <citation type="submission" date="2016-10" db="EMBL/GenBank/DDBJ databases">
        <authorList>
            <person name="Varghese N."/>
            <person name="Submissions S."/>
        </authorList>
    </citation>
    <scope>NUCLEOTIDE SEQUENCE [LARGE SCALE GENOMIC DNA]</scope>
    <source>
        <strain evidence="9 10">22B</strain>
    </source>
</reference>
<evidence type="ECO:0000256" key="3">
    <source>
        <dbReference type="ARBA" id="ARBA00022475"/>
    </source>
</evidence>
<keyword evidence="5 8" id="KW-0812">Transmembrane</keyword>
<dbReference type="PANTHER" id="PTHR35334:SF2">
    <property type="entry name" value="SERINE TRANSPORTER SDAC"/>
    <property type="match status" value="1"/>
</dbReference>
<feature type="transmembrane region" description="Helical" evidence="8">
    <location>
        <begin position="27"/>
        <end position="47"/>
    </location>
</feature>
<dbReference type="InterPro" id="IPR018227">
    <property type="entry name" value="Amino_acid_transport_2"/>
</dbReference>
<dbReference type="RefSeq" id="WP_083396832.1">
    <property type="nucleotide sequence ID" value="NZ_CP047056.1"/>
</dbReference>
<evidence type="ECO:0000313" key="9">
    <source>
        <dbReference type="EMBL" id="SFJ77688.1"/>
    </source>
</evidence>
<dbReference type="PANTHER" id="PTHR35334">
    <property type="entry name" value="SERINE TRANSPORTER"/>
    <property type="match status" value="1"/>
</dbReference>
<dbReference type="AlphaFoldDB" id="A0A662Z8B6"/>
<evidence type="ECO:0000256" key="5">
    <source>
        <dbReference type="ARBA" id="ARBA00022692"/>
    </source>
</evidence>
<feature type="transmembrane region" description="Helical" evidence="8">
    <location>
        <begin position="101"/>
        <end position="122"/>
    </location>
</feature>
<proteinExistence type="predicted"/>
<gene>
    <name evidence="9" type="ORF">SAMN04487865_10028</name>
</gene>
<keyword evidence="4" id="KW-0997">Cell inner membrane</keyword>
<feature type="transmembrane region" description="Helical" evidence="8">
    <location>
        <begin position="403"/>
        <end position="423"/>
    </location>
</feature>
<dbReference type="Gene3D" id="1.20.1740.10">
    <property type="entry name" value="Amino acid/polyamine transporter I"/>
    <property type="match status" value="1"/>
</dbReference>
<dbReference type="GO" id="GO:0003333">
    <property type="term" value="P:amino acid transmembrane transport"/>
    <property type="evidence" value="ECO:0007669"/>
    <property type="project" value="InterPro"/>
</dbReference>
<name>A0A662Z8B6_9GAMM</name>
<dbReference type="GO" id="GO:0005886">
    <property type="term" value="C:plasma membrane"/>
    <property type="evidence" value="ECO:0007669"/>
    <property type="project" value="UniProtKB-SubCell"/>
</dbReference>
<evidence type="ECO:0000313" key="10">
    <source>
        <dbReference type="Proteomes" id="UP000243374"/>
    </source>
</evidence>
<feature type="transmembrane region" description="Helical" evidence="8">
    <location>
        <begin position="209"/>
        <end position="231"/>
    </location>
</feature>
<protein>
    <submittedName>
        <fullName evidence="9">Serine transporter</fullName>
    </submittedName>
</protein>
<feature type="transmembrane region" description="Helical" evidence="8">
    <location>
        <begin position="347"/>
        <end position="367"/>
    </location>
</feature>
<evidence type="ECO:0000256" key="2">
    <source>
        <dbReference type="ARBA" id="ARBA00022448"/>
    </source>
</evidence>
<feature type="transmembrane region" description="Helical" evidence="8">
    <location>
        <begin position="142"/>
        <end position="160"/>
    </location>
</feature>
<feature type="transmembrane region" description="Helical" evidence="8">
    <location>
        <begin position="298"/>
        <end position="317"/>
    </location>
</feature>
<keyword evidence="2" id="KW-0813">Transport</keyword>
<sequence length="424" mass="46791">MEITNNTAATSQVVTSNSRERWHKFDIMWMLNLFGTAVGAGILFLPITAGMSGLWPLVIITLIVGPMTYFAHRGLARLVLASSLKDGDITNVTEEFFGKSAGLIITALYFFAIYPILLIYGVSITNTVDSFIVNQLHMSAPPRVILAGICVFSYIAIIICGEKLVLLFNEKLVYPLCCILFAMSLYLIPKWDLSQFSFVPDFGSFASTLWITIPVLVFAFNHSPAISTFAVSQKERYGDQAEKYASRTLKYTSGILVLFVMLFVFSCVLSLSPQDLSMARAQNISILSYLANKFDAPVIAYFGPFVAFLAISTSFFGHYMGAREGLNGIIVKLTPGAKMVSKRRNRVITIFFLLTLWFVATVNPSILSLIESLGGPIIAIILFLMPMYAIAKIPAMKKYQGSFSNVFITVMGIVTIASLLLSFI</sequence>
<feature type="transmembrane region" description="Helical" evidence="8">
    <location>
        <begin position="172"/>
        <end position="189"/>
    </location>
</feature>
<dbReference type="Proteomes" id="UP000243374">
    <property type="component" value="Unassembled WGS sequence"/>
</dbReference>
<keyword evidence="10" id="KW-1185">Reference proteome</keyword>
<evidence type="ECO:0000256" key="8">
    <source>
        <dbReference type="SAM" id="Phobius"/>
    </source>
</evidence>
<organism evidence="9 10">
    <name type="scientific">Succinivibrio dextrinosolvens</name>
    <dbReference type="NCBI Taxonomy" id="83771"/>
    <lineage>
        <taxon>Bacteria</taxon>
        <taxon>Pseudomonadati</taxon>
        <taxon>Pseudomonadota</taxon>
        <taxon>Gammaproteobacteria</taxon>
        <taxon>Aeromonadales</taxon>
        <taxon>Succinivibrionaceae</taxon>
        <taxon>Succinivibrio</taxon>
    </lineage>
</organism>
<feature type="transmembrane region" description="Helical" evidence="8">
    <location>
        <begin position="251"/>
        <end position="271"/>
    </location>
</feature>
<keyword evidence="7 8" id="KW-0472">Membrane</keyword>
<keyword evidence="6 8" id="KW-1133">Transmembrane helix</keyword>
<dbReference type="Pfam" id="PF03222">
    <property type="entry name" value="Trp_Tyr_perm"/>
    <property type="match status" value="1"/>
</dbReference>
<feature type="transmembrane region" description="Helical" evidence="8">
    <location>
        <begin position="53"/>
        <end position="71"/>
    </location>
</feature>
<dbReference type="EMBL" id="FOSF01000002">
    <property type="protein sequence ID" value="SFJ77688.1"/>
    <property type="molecule type" value="Genomic_DNA"/>
</dbReference>
<evidence type="ECO:0000256" key="6">
    <source>
        <dbReference type="ARBA" id="ARBA00022989"/>
    </source>
</evidence>
<dbReference type="OrthoDB" id="1627372at2"/>